<dbReference type="GO" id="GO:0022857">
    <property type="term" value="F:transmembrane transporter activity"/>
    <property type="evidence" value="ECO:0007669"/>
    <property type="project" value="InterPro"/>
</dbReference>
<evidence type="ECO:0008006" key="4">
    <source>
        <dbReference type="Google" id="ProtNLM"/>
    </source>
</evidence>
<dbReference type="InterPro" id="IPR036259">
    <property type="entry name" value="MFS_trans_sf"/>
</dbReference>
<keyword evidence="1" id="KW-0812">Transmembrane</keyword>
<keyword evidence="1" id="KW-0472">Membrane</keyword>
<feature type="transmembrane region" description="Helical" evidence="1">
    <location>
        <begin position="232"/>
        <end position="252"/>
    </location>
</feature>
<keyword evidence="3" id="KW-1185">Reference proteome</keyword>
<feature type="transmembrane region" description="Helical" evidence="1">
    <location>
        <begin position="167"/>
        <end position="188"/>
    </location>
</feature>
<comment type="caution">
    <text evidence="2">The sequence shown here is derived from an EMBL/GenBank/DDBJ whole genome shotgun (WGS) entry which is preliminary data.</text>
</comment>
<feature type="transmembrane region" description="Helical" evidence="1">
    <location>
        <begin position="421"/>
        <end position="442"/>
    </location>
</feature>
<accession>A0A2V3IIT4</accession>
<name>A0A2V3IIT4_9FLOR</name>
<reference evidence="2 3" key="1">
    <citation type="journal article" date="2018" name="Mol. Biol. Evol.">
        <title>Analysis of the draft genome of the red seaweed Gracilariopsis chorda provides insights into genome size evolution in Rhodophyta.</title>
        <authorList>
            <person name="Lee J."/>
            <person name="Yang E.C."/>
            <person name="Graf L."/>
            <person name="Yang J.H."/>
            <person name="Qiu H."/>
            <person name="Zel Zion U."/>
            <person name="Chan C.X."/>
            <person name="Stephens T.G."/>
            <person name="Weber A.P.M."/>
            <person name="Boo G.H."/>
            <person name="Boo S.M."/>
            <person name="Kim K.M."/>
            <person name="Shin Y."/>
            <person name="Jung M."/>
            <person name="Lee S.J."/>
            <person name="Yim H.S."/>
            <person name="Lee J.H."/>
            <person name="Bhattacharya D."/>
            <person name="Yoon H.S."/>
        </authorList>
    </citation>
    <scope>NUCLEOTIDE SEQUENCE [LARGE SCALE GENOMIC DNA]</scope>
    <source>
        <strain evidence="2 3">SKKU-2015</strain>
        <tissue evidence="2">Whole body</tissue>
    </source>
</reference>
<protein>
    <recommendedName>
        <fullName evidence="4">Major facilitator superfamily (MFS) profile domain-containing protein</fullName>
    </recommendedName>
</protein>
<keyword evidence="1" id="KW-1133">Transmembrane helix</keyword>
<feature type="transmembrane region" description="Helical" evidence="1">
    <location>
        <begin position="200"/>
        <end position="220"/>
    </location>
</feature>
<proteinExistence type="predicted"/>
<feature type="transmembrane region" description="Helical" evidence="1">
    <location>
        <begin position="142"/>
        <end position="161"/>
    </location>
</feature>
<sequence>MYDRIIDHATTSRPVTKLDFTGQSRASHLSNRSSRSRVTNIFTMTFTNPNVHHSAKSLFQIALACILQFLSGSTFALGVFSDAIQRSAHPPHVLDDIWGSSIGKMNVASTLVMLIAALYLSRSKSACRIPGDKSSTLACIRGQSFLATGGFAALFLAGYGVSISSRFLVAFAIVMQAFPLSINYLLCAELLPMWYPTHPGLAVGIGQMSFGLGVVSFSSFCHWLEVSLGCKYALYATATVLTLCSLLGTMNLDIPGNAHHVPQNNEEASLFQNEQCLSWQTIVRAPSFWFYIIVIFNAMAPFSFYGYFYQVGLSFERPMKQLVRVFQLATFGSTICRLVAGFMVDVLRTRSGFFFSGGKNTTAVLLFLQSIFFFLLVPMSQAKSYEGFAVLSSLLVINVDMCTSVSSLLARDFFGGANCSFVFGFGGGIAIGLGCALATKLFSMASGMDSGIVITPISFCKAYMVLGTLGILGLLAIAVMQRCEEAFAYMPGKLSSYGSVYDSAEKNKTFDIEYPLQAVVSKP</sequence>
<evidence type="ECO:0000313" key="2">
    <source>
        <dbReference type="EMBL" id="PXF41030.1"/>
    </source>
</evidence>
<dbReference type="AlphaFoldDB" id="A0A2V3IIT4"/>
<dbReference type="Pfam" id="PF07690">
    <property type="entry name" value="MFS_1"/>
    <property type="match status" value="1"/>
</dbReference>
<dbReference type="InterPro" id="IPR011701">
    <property type="entry name" value="MFS"/>
</dbReference>
<feature type="transmembrane region" description="Helical" evidence="1">
    <location>
        <begin position="101"/>
        <end position="121"/>
    </location>
</feature>
<dbReference type="SUPFAM" id="SSF103473">
    <property type="entry name" value="MFS general substrate transporter"/>
    <property type="match status" value="1"/>
</dbReference>
<dbReference type="Proteomes" id="UP000247409">
    <property type="component" value="Unassembled WGS sequence"/>
</dbReference>
<gene>
    <name evidence="2" type="ORF">BWQ96_09245</name>
</gene>
<feature type="transmembrane region" description="Helical" evidence="1">
    <location>
        <begin position="360"/>
        <end position="381"/>
    </location>
</feature>
<feature type="transmembrane region" description="Helical" evidence="1">
    <location>
        <begin position="462"/>
        <end position="480"/>
    </location>
</feature>
<feature type="transmembrane region" description="Helical" evidence="1">
    <location>
        <begin position="387"/>
        <end position="409"/>
    </location>
</feature>
<evidence type="ECO:0000313" key="3">
    <source>
        <dbReference type="Proteomes" id="UP000247409"/>
    </source>
</evidence>
<feature type="transmembrane region" description="Helical" evidence="1">
    <location>
        <begin position="288"/>
        <end position="308"/>
    </location>
</feature>
<feature type="transmembrane region" description="Helical" evidence="1">
    <location>
        <begin position="58"/>
        <end position="81"/>
    </location>
</feature>
<feature type="transmembrane region" description="Helical" evidence="1">
    <location>
        <begin position="328"/>
        <end position="348"/>
    </location>
</feature>
<evidence type="ECO:0000256" key="1">
    <source>
        <dbReference type="SAM" id="Phobius"/>
    </source>
</evidence>
<dbReference type="EMBL" id="NBIV01000241">
    <property type="protein sequence ID" value="PXF41030.1"/>
    <property type="molecule type" value="Genomic_DNA"/>
</dbReference>
<organism evidence="2 3">
    <name type="scientific">Gracilariopsis chorda</name>
    <dbReference type="NCBI Taxonomy" id="448386"/>
    <lineage>
        <taxon>Eukaryota</taxon>
        <taxon>Rhodophyta</taxon>
        <taxon>Florideophyceae</taxon>
        <taxon>Rhodymeniophycidae</taxon>
        <taxon>Gracilariales</taxon>
        <taxon>Gracilariaceae</taxon>
        <taxon>Gracilariopsis</taxon>
    </lineage>
</organism>